<name>A0A450UQZ2_9GAMM</name>
<dbReference type="AlphaFoldDB" id="A0A450UQZ2"/>
<dbReference type="Gene3D" id="3.40.50.300">
    <property type="entry name" value="P-loop containing nucleotide triphosphate hydrolases"/>
    <property type="match status" value="1"/>
</dbReference>
<reference evidence="3" key="1">
    <citation type="submission" date="2019-02" db="EMBL/GenBank/DDBJ databases">
        <authorList>
            <person name="Gruber-Vodicka R. H."/>
            <person name="Seah K. B. B."/>
        </authorList>
    </citation>
    <scope>NUCLEOTIDE SEQUENCE</scope>
    <source>
        <strain evidence="3">BECK_SA2B12</strain>
        <strain evidence="1">BECK_SA2B15</strain>
        <strain evidence="2">BECK_SA2B20</strain>
    </source>
</reference>
<sequence>MPALLLPGITLVVSPLPMKDRIDALANRGIPARRLDSSLTGEAYRDVMAQLRKGALPLLYVAPECPSEASPQTFDA</sequence>
<gene>
    <name evidence="1" type="ORF">BECKH772A_GA0070896_1000218</name>
    <name evidence="2" type="ORF">BECKH772B_GA0070898_1000214</name>
    <name evidence="3" type="ORF">BECKH772C_GA0070978_1000165</name>
</gene>
<dbReference type="EMBL" id="CAADFJ010000001">
    <property type="protein sequence ID" value="VFJ94984.1"/>
    <property type="molecule type" value="Genomic_DNA"/>
</dbReference>
<organism evidence="3">
    <name type="scientific">Candidatus Kentrum eta</name>
    <dbReference type="NCBI Taxonomy" id="2126337"/>
    <lineage>
        <taxon>Bacteria</taxon>
        <taxon>Pseudomonadati</taxon>
        <taxon>Pseudomonadota</taxon>
        <taxon>Gammaproteobacteria</taxon>
        <taxon>Candidatus Kentrum</taxon>
    </lineage>
</organism>
<evidence type="ECO:0000313" key="3">
    <source>
        <dbReference type="EMBL" id="VFJ94984.1"/>
    </source>
</evidence>
<dbReference type="EMBL" id="CAADFG010000002">
    <property type="protein sequence ID" value="VFJ87058.1"/>
    <property type="molecule type" value="Genomic_DNA"/>
</dbReference>
<protein>
    <submittedName>
        <fullName evidence="3">Uncharacterized protein</fullName>
    </submittedName>
</protein>
<evidence type="ECO:0000313" key="1">
    <source>
        <dbReference type="EMBL" id="VFJ87058.1"/>
    </source>
</evidence>
<dbReference type="EMBL" id="CAADFI010000002">
    <property type="protein sequence ID" value="VFJ88713.1"/>
    <property type="molecule type" value="Genomic_DNA"/>
</dbReference>
<accession>A0A450UQZ2</accession>
<evidence type="ECO:0000313" key="2">
    <source>
        <dbReference type="EMBL" id="VFJ88713.1"/>
    </source>
</evidence>
<dbReference type="InterPro" id="IPR027417">
    <property type="entry name" value="P-loop_NTPase"/>
</dbReference>
<proteinExistence type="predicted"/>